<sequence>MARSAHAYVRGSTTRFYDWLQRANTRDMPIGPPVWICGDCHVGNLGPVANAKGEIAIQIRDLDQTVVGNPAHDVIRLALSLASAVRGSDLPGVTTARVLEQVVEGYQAALSPERDNGDTHEPEAVRTALHAALNRNWRHLARERIVDTTPTIPLGRKFWPLTHEERLALSDMVATNELRTLATALHSRPSEGAVEFLDAAFWVKGCSSLGRLRYAVLIAIGEGKKRQLSLIDVKEAIKPAAPRAEDAKMPRDNGRRVVEGARHLSPYLGDRMSAGRVLDKAVFVRELLPQDLKLEFETLTPPEAISSARFLAGVVGRAHGRQMDGETRARWTAELDRNRSKSLDAPSWLWSSVVELLASHETAYLEHCRRYAEVAA</sequence>
<dbReference type="InterPro" id="IPR018721">
    <property type="entry name" value="DUF2252"/>
</dbReference>
<dbReference type="Proteomes" id="UP000622580">
    <property type="component" value="Unassembled WGS sequence"/>
</dbReference>
<dbReference type="PANTHER" id="PTHR39441">
    <property type="entry name" value="DUF2252 DOMAIN-CONTAINING PROTEIN"/>
    <property type="match status" value="1"/>
</dbReference>
<keyword evidence="2" id="KW-1185">Reference proteome</keyword>
<evidence type="ECO:0000313" key="2">
    <source>
        <dbReference type="Proteomes" id="UP000622580"/>
    </source>
</evidence>
<name>A0A941D0V0_9CAUL</name>
<protein>
    <submittedName>
        <fullName evidence="1">DUF2252 family protein</fullName>
    </submittedName>
</protein>
<dbReference type="Pfam" id="PF10009">
    <property type="entry name" value="DUF2252"/>
    <property type="match status" value="1"/>
</dbReference>
<proteinExistence type="predicted"/>
<dbReference type="EMBL" id="JAGSGD010000001">
    <property type="protein sequence ID" value="MBR7619284.1"/>
    <property type="molecule type" value="Genomic_DNA"/>
</dbReference>
<accession>A0A941D0V0</accession>
<gene>
    <name evidence="1" type="ORF">JKL49_07760</name>
</gene>
<comment type="caution">
    <text evidence="1">The sequence shown here is derived from an EMBL/GenBank/DDBJ whole genome shotgun (WGS) entry which is preliminary data.</text>
</comment>
<dbReference type="SUPFAM" id="SSF56112">
    <property type="entry name" value="Protein kinase-like (PK-like)"/>
    <property type="match status" value="1"/>
</dbReference>
<evidence type="ECO:0000313" key="1">
    <source>
        <dbReference type="EMBL" id="MBR7619284.1"/>
    </source>
</evidence>
<dbReference type="PANTHER" id="PTHR39441:SF1">
    <property type="entry name" value="DUF2252 DOMAIN-CONTAINING PROTEIN"/>
    <property type="match status" value="1"/>
</dbReference>
<dbReference type="RefSeq" id="WP_215339600.1">
    <property type="nucleotide sequence ID" value="NZ_JAGSGD010000001.1"/>
</dbReference>
<reference evidence="1" key="1">
    <citation type="submission" date="2021-04" db="EMBL/GenBank/DDBJ databases">
        <title>Draft genome assembly of strain Phenylobacterium sp. 20VBR1 using MiniION and Illumina platforms.</title>
        <authorList>
            <person name="Thomas F.A."/>
            <person name="Krishnan K.P."/>
            <person name="Sinha R.K."/>
        </authorList>
    </citation>
    <scope>NUCLEOTIDE SEQUENCE</scope>
    <source>
        <strain evidence="1">20VBR1</strain>
    </source>
</reference>
<dbReference type="AlphaFoldDB" id="A0A941D0V0"/>
<organism evidence="1 2">
    <name type="scientific">Phenylobacterium glaciei</name>
    <dbReference type="NCBI Taxonomy" id="2803784"/>
    <lineage>
        <taxon>Bacteria</taxon>
        <taxon>Pseudomonadati</taxon>
        <taxon>Pseudomonadota</taxon>
        <taxon>Alphaproteobacteria</taxon>
        <taxon>Caulobacterales</taxon>
        <taxon>Caulobacteraceae</taxon>
        <taxon>Phenylobacterium</taxon>
    </lineage>
</organism>
<dbReference type="InterPro" id="IPR011009">
    <property type="entry name" value="Kinase-like_dom_sf"/>
</dbReference>